<protein>
    <recommendedName>
        <fullName evidence="1">STAS domain-containing protein</fullName>
    </recommendedName>
</protein>
<dbReference type="InterPro" id="IPR025847">
    <property type="entry name" value="MEDS_domain"/>
</dbReference>
<dbReference type="InterPro" id="IPR058548">
    <property type="entry name" value="MlaB-like_STAS"/>
</dbReference>
<gene>
    <name evidence="2" type="ORF">Val02_51650</name>
</gene>
<accession>A0A8J4DS27</accession>
<sequence>MSVTDVHYGMTVSRRTGPVAVPSGCGRHDHLSWPYLGSESWRGAVTTFLREGQERGERLLYLAAGTGDGPLDLDGVTELRAGALNRLEIIERLVDDAVAGGHTGVRIAVDTTSLVGRDFARYELVADGLIARAPLVVMCGYDLSSVAPDLAALLDFVHPLRRPRGCAGGDGAYPDGAGGWWMTGVLDLCNADHLQLALSTMPPTGEVRIDVSQLRFCDAAATRVLLRAASRRHPAGRLVLCGASPLLRRVLEVGWPGGHPGLVLR</sequence>
<dbReference type="Pfam" id="PF14417">
    <property type="entry name" value="MEDS"/>
    <property type="match status" value="1"/>
</dbReference>
<organism evidence="2 3">
    <name type="scientific">Virgisporangium aliadipatigenens</name>
    <dbReference type="NCBI Taxonomy" id="741659"/>
    <lineage>
        <taxon>Bacteria</taxon>
        <taxon>Bacillati</taxon>
        <taxon>Actinomycetota</taxon>
        <taxon>Actinomycetes</taxon>
        <taxon>Micromonosporales</taxon>
        <taxon>Micromonosporaceae</taxon>
        <taxon>Virgisporangium</taxon>
    </lineage>
</organism>
<name>A0A8J4DS27_9ACTN</name>
<dbReference type="Gene3D" id="3.30.750.24">
    <property type="entry name" value="STAS domain"/>
    <property type="match status" value="1"/>
</dbReference>
<dbReference type="Pfam" id="PF13466">
    <property type="entry name" value="STAS_2"/>
    <property type="match status" value="1"/>
</dbReference>
<proteinExistence type="predicted"/>
<dbReference type="SUPFAM" id="SSF52091">
    <property type="entry name" value="SpoIIaa-like"/>
    <property type="match status" value="1"/>
</dbReference>
<dbReference type="AlphaFoldDB" id="A0A8J4DS27"/>
<dbReference type="EMBL" id="BOPF01000020">
    <property type="protein sequence ID" value="GIJ48279.1"/>
    <property type="molecule type" value="Genomic_DNA"/>
</dbReference>
<evidence type="ECO:0000259" key="1">
    <source>
        <dbReference type="PROSITE" id="PS50801"/>
    </source>
</evidence>
<dbReference type="InterPro" id="IPR036513">
    <property type="entry name" value="STAS_dom_sf"/>
</dbReference>
<evidence type="ECO:0000313" key="3">
    <source>
        <dbReference type="Proteomes" id="UP000619260"/>
    </source>
</evidence>
<dbReference type="InterPro" id="IPR002645">
    <property type="entry name" value="STAS_dom"/>
</dbReference>
<comment type="caution">
    <text evidence="2">The sequence shown here is derived from an EMBL/GenBank/DDBJ whole genome shotgun (WGS) entry which is preliminary data.</text>
</comment>
<dbReference type="CDD" id="cd07043">
    <property type="entry name" value="STAS_anti-anti-sigma_factors"/>
    <property type="match status" value="1"/>
</dbReference>
<feature type="domain" description="STAS" evidence="1">
    <location>
        <begin position="182"/>
        <end position="252"/>
    </location>
</feature>
<dbReference type="PROSITE" id="PS50801">
    <property type="entry name" value="STAS"/>
    <property type="match status" value="1"/>
</dbReference>
<reference evidence="2" key="1">
    <citation type="submission" date="2021-01" db="EMBL/GenBank/DDBJ databases">
        <title>Whole genome shotgun sequence of Virgisporangium aliadipatigenens NBRC 105644.</title>
        <authorList>
            <person name="Komaki H."/>
            <person name="Tamura T."/>
        </authorList>
    </citation>
    <scope>NUCLEOTIDE SEQUENCE</scope>
    <source>
        <strain evidence="2">NBRC 105644</strain>
    </source>
</reference>
<dbReference type="Proteomes" id="UP000619260">
    <property type="component" value="Unassembled WGS sequence"/>
</dbReference>
<keyword evidence="3" id="KW-1185">Reference proteome</keyword>
<evidence type="ECO:0000313" key="2">
    <source>
        <dbReference type="EMBL" id="GIJ48279.1"/>
    </source>
</evidence>